<dbReference type="PROSITE" id="PS50132">
    <property type="entry name" value="RGS"/>
    <property type="match status" value="1"/>
</dbReference>
<dbReference type="OrthoDB" id="71205at2759"/>
<dbReference type="AlphaFoldDB" id="A0A9W6Z737"/>
<comment type="caution">
    <text evidence="3">The sequence shown here is derived from an EMBL/GenBank/DDBJ whole genome shotgun (WGS) entry which is preliminary data.</text>
</comment>
<gene>
    <name evidence="3" type="ORF">TrRE_jg8103</name>
</gene>
<protein>
    <recommendedName>
        <fullName evidence="2">RGS domain-containing protein</fullName>
    </recommendedName>
</protein>
<name>A0A9W6Z737_9STRA</name>
<keyword evidence="4" id="KW-1185">Reference proteome</keyword>
<feature type="domain" description="RGS" evidence="2">
    <location>
        <begin position="755"/>
        <end position="904"/>
    </location>
</feature>
<accession>A0A9W6Z737</accession>
<evidence type="ECO:0000256" key="1">
    <source>
        <dbReference type="SAM" id="MobiDB-lite"/>
    </source>
</evidence>
<dbReference type="SUPFAM" id="SSF48097">
    <property type="entry name" value="Regulator of G-protein signaling, RGS"/>
    <property type="match status" value="1"/>
</dbReference>
<dbReference type="EMBL" id="BRXZ01000551">
    <property type="protein sequence ID" value="GMH46981.1"/>
    <property type="molecule type" value="Genomic_DNA"/>
</dbReference>
<feature type="region of interest" description="Disordered" evidence="1">
    <location>
        <begin position="144"/>
        <end position="170"/>
    </location>
</feature>
<sequence length="1185" mass="138598">MPVSNRPKGRRETFPGPQSSSLSSSTLTSSEALVTSGYAGIRKSRLRDLGVVNPASKFPRRKDPMHTMWAARDAKKALELFEETSEYLGDFKKKHLDKDSDVIVPDAAFAQAGDFGILGHDQNSNLKRVYRELQANTMFTVQAHEPPPLDIRPSRSNKYKRPRSPTEAESRWEAKSKEYILMRRDEMTELSAMERLLKKERRILQRQCSWLFNDTQMSARIPIPVTKMAVTDVCKAEMREAQSLLKVVLRVDESSSGWKGRRSKFPPPVDTATGGASPFDAATITAERTRNGTYVGKGTVWPAYKVDMAKLEATPVRSRAIWFIRQKEMAERELREFEMSTMLLEETVQRLSWRYLEAKNRMEDYNQYYYYSTRYGPFSEDDFNAHPMPGGTYHSRCTLGARSMQRMWWARWPPRRMWLDICATRMGALWRGIWARKRWRPIVRMRMHHGRYAIMRRCLNPWKAWVAKMKRAKKLLGKILVGAKRLNYTAWRDYVKNLKEERERIAKAAMKRFIMRREFAVFNSWFSYVEKKKRIMTMMKRAIGNPAFKHWLDYVEMIKEQKMVLRGYTAIQARYRGWKAREEFAGLLNFRHIMKRLVRTKKSMNFVGAALHALVEHEERKKMDEELKDAVGAEEKRLAEFTEQFDKVESGIRKMKAMQMKTRKGKKELKELTDIIIEEKTADHKAGKGPKITKKQAEEMARARILNHACDEARLQMKHDFEAKKPPRIQSCDFKNPQTFIYEEHYLKACPKWADIDLCLKTPKGAELLEFYIDRVHGVGPEKYSINFWQHVEKWKKTKSDTEEYRDEAVSVFNDHIDASATQPAEIDANLRERLAVELMKIEIQEDKKDEVEETKSKGGITGFFARFTKVEETTLRANIFDEAVYEVVLYLRERTWGGFLGSNLGEEWEEYQKKEKAKARQRRVDAYLQERRAKALQEAKGVKVKLSDMKMVVEEHKRLMLEANEVLLEVFVEELVTNAVDDHVKEIEAAELAKEKAKYAAINNMAALFMKSLEDNMCEEMMDNVVDELVEVKIAQVTERKALEVMNKFTEPFLDDVVEQWVKNTMGQWMKEGGHLSEEEKRDERLATIVQKRARGYLARINARRTVAERFSREFDEWSNDYYWMDNYNQTTSWEQPCTFLWKAVDKSVIKHTAPPSHPPGWDGGDEEYYDEEGSYTDGSYEEG</sequence>
<dbReference type="InterPro" id="IPR000048">
    <property type="entry name" value="IQ_motif_EF-hand-BS"/>
</dbReference>
<dbReference type="Proteomes" id="UP001165082">
    <property type="component" value="Unassembled WGS sequence"/>
</dbReference>
<dbReference type="PROSITE" id="PS50096">
    <property type="entry name" value="IQ"/>
    <property type="match status" value="3"/>
</dbReference>
<dbReference type="Pfam" id="PF00615">
    <property type="entry name" value="RGS"/>
    <property type="match status" value="1"/>
</dbReference>
<dbReference type="InterPro" id="IPR016137">
    <property type="entry name" value="RGS"/>
</dbReference>
<dbReference type="SMART" id="SM00015">
    <property type="entry name" value="IQ"/>
    <property type="match status" value="3"/>
</dbReference>
<organism evidence="3 4">
    <name type="scientific">Triparma retinervis</name>
    <dbReference type="NCBI Taxonomy" id="2557542"/>
    <lineage>
        <taxon>Eukaryota</taxon>
        <taxon>Sar</taxon>
        <taxon>Stramenopiles</taxon>
        <taxon>Ochrophyta</taxon>
        <taxon>Bolidophyceae</taxon>
        <taxon>Parmales</taxon>
        <taxon>Triparmaceae</taxon>
        <taxon>Triparma</taxon>
    </lineage>
</organism>
<evidence type="ECO:0000313" key="3">
    <source>
        <dbReference type="EMBL" id="GMH46981.1"/>
    </source>
</evidence>
<dbReference type="InterPro" id="IPR036305">
    <property type="entry name" value="RGS_sf"/>
</dbReference>
<dbReference type="Gene3D" id="1.10.167.10">
    <property type="entry name" value="Regulator of G-protein Signalling 4, domain 2"/>
    <property type="match status" value="1"/>
</dbReference>
<feature type="compositionally biased region" description="Low complexity" evidence="1">
    <location>
        <begin position="19"/>
        <end position="30"/>
    </location>
</feature>
<dbReference type="InterPro" id="IPR044926">
    <property type="entry name" value="RGS_subdomain_2"/>
</dbReference>
<feature type="compositionally biased region" description="Acidic residues" evidence="1">
    <location>
        <begin position="1165"/>
        <end position="1185"/>
    </location>
</feature>
<evidence type="ECO:0000259" key="2">
    <source>
        <dbReference type="PROSITE" id="PS50132"/>
    </source>
</evidence>
<evidence type="ECO:0000313" key="4">
    <source>
        <dbReference type="Proteomes" id="UP001165082"/>
    </source>
</evidence>
<proteinExistence type="predicted"/>
<feature type="region of interest" description="Disordered" evidence="1">
    <location>
        <begin position="1"/>
        <end position="30"/>
    </location>
</feature>
<feature type="region of interest" description="Disordered" evidence="1">
    <location>
        <begin position="1153"/>
        <end position="1185"/>
    </location>
</feature>
<reference evidence="3" key="1">
    <citation type="submission" date="2022-07" db="EMBL/GenBank/DDBJ databases">
        <title>Genome analysis of Parmales, a sister group of diatoms, reveals the evolutionary specialization of diatoms from phago-mixotrophs to photoautotrophs.</title>
        <authorList>
            <person name="Ban H."/>
            <person name="Sato S."/>
            <person name="Yoshikawa S."/>
            <person name="Kazumasa Y."/>
            <person name="Nakamura Y."/>
            <person name="Ichinomiya M."/>
            <person name="Saitoh K."/>
            <person name="Sato N."/>
            <person name="Blanc-Mathieu R."/>
            <person name="Endo H."/>
            <person name="Kuwata A."/>
            <person name="Ogata H."/>
        </authorList>
    </citation>
    <scope>NUCLEOTIDE SEQUENCE</scope>
</reference>